<evidence type="ECO:0000256" key="4">
    <source>
        <dbReference type="PROSITE-ProRule" id="PRU00708"/>
    </source>
</evidence>
<dbReference type="InterPro" id="IPR057027">
    <property type="entry name" value="TPR_mt"/>
</dbReference>
<evidence type="ECO:0000256" key="1">
    <source>
        <dbReference type="ARBA" id="ARBA00007626"/>
    </source>
</evidence>
<feature type="repeat" description="PPR" evidence="4">
    <location>
        <begin position="678"/>
        <end position="712"/>
    </location>
</feature>
<sequence>MSLGRARSSLPLLQPFNTTAAAASPSAPAPSSPSFLAHHLLDEFSRPSSTRDAVRLRRLAAHLSPPAAESVILRLPSWRHALDFFRWAAKQPGFRHSCYSLNAMASLLPPHQRKHLDRLAGDAVSSRCPMTPGALGFLLRRLGAAGLPDTAARIFDAARTTLSCTPNSYTYNCLLYALAKAGRADDVKARLREMVANCGDESVDRYTLTSLLQCYCNAGCPDEANAVFQRMSDRGWVDEHVLTLLVVAFSKWGKVDNAVELVGRMEALGMMPSEKTLSVLVHGFSKQGRVDIAMEMFDKMARYGFRVDLAMYSVLIEGLCQGNKIGKAVHLFEEMKRNGVVPDVRLLKKIIETFCSEGHFTTVFPFINGNAEHLNPGSVVSLYNVVLEGFVNSGDIEAAYQLLRSMVHGGQRVSNDNTGGLHLFVISEGVKPNCDSVNIVVCGLCKFKKLDLALALTKEMIGLSCKGKLLMFNDLILELCNSDRLDEAYDMFNKMKDIGLKPSEFTYNSLFYGISRRKDPSAAIDLLREMRTNGHKPWIKSCTEMVQQLCFSGRITEALQFLDEMLKMGFLPDIVTYSAAMNGMCKTGEIDNALELFRDISSKYYLPDVVAHNILINGFRKSGKFNEAQEIMEEMLSKGLFPSVVTYNLMIDIWSKSGRIDKAIACLSKMSDEEKPPTVVTYTTLIDGLCSAGRPDEAIVLWCKMRENSCAPNDIAYTAFVNGLCKCDRIGTALSYYEEMKTKGYDLDIFSLLHFINFLISHGHASKGCDLLKEVLEKDVVHSNNMKMTGFINKAVEELSKDGRMSSYIKILVDKYLVSGDQTIHNEDGSK</sequence>
<dbReference type="InterPro" id="IPR002885">
    <property type="entry name" value="PPR_rpt"/>
</dbReference>
<dbReference type="Pfam" id="PF01535">
    <property type="entry name" value="PPR"/>
    <property type="match status" value="3"/>
</dbReference>
<comment type="similarity">
    <text evidence="1">Belongs to the PPR family. P subfamily.</text>
</comment>
<organism evidence="6 7">
    <name type="scientific">Panicum virgatum</name>
    <name type="common">Blackwell switchgrass</name>
    <dbReference type="NCBI Taxonomy" id="38727"/>
    <lineage>
        <taxon>Eukaryota</taxon>
        <taxon>Viridiplantae</taxon>
        <taxon>Streptophyta</taxon>
        <taxon>Embryophyta</taxon>
        <taxon>Tracheophyta</taxon>
        <taxon>Spermatophyta</taxon>
        <taxon>Magnoliopsida</taxon>
        <taxon>Liliopsida</taxon>
        <taxon>Poales</taxon>
        <taxon>Poaceae</taxon>
        <taxon>PACMAD clade</taxon>
        <taxon>Panicoideae</taxon>
        <taxon>Panicodae</taxon>
        <taxon>Paniceae</taxon>
        <taxon>Panicinae</taxon>
        <taxon>Panicum</taxon>
        <taxon>Panicum sect. Hiantes</taxon>
    </lineage>
</organism>
<dbReference type="NCBIfam" id="TIGR00756">
    <property type="entry name" value="PPR"/>
    <property type="match status" value="12"/>
</dbReference>
<evidence type="ECO:0000259" key="5">
    <source>
        <dbReference type="Pfam" id="PF23276"/>
    </source>
</evidence>
<dbReference type="PROSITE" id="PS51375">
    <property type="entry name" value="PPR"/>
    <property type="match status" value="13"/>
</dbReference>
<evidence type="ECO:0000313" key="6">
    <source>
        <dbReference type="EMBL" id="KAG2620201.1"/>
    </source>
</evidence>
<keyword evidence="3" id="KW-0809">Transit peptide</keyword>
<feature type="repeat" description="PPR" evidence="4">
    <location>
        <begin position="608"/>
        <end position="642"/>
    </location>
</feature>
<keyword evidence="2" id="KW-0677">Repeat</keyword>
<dbReference type="Pfam" id="PF23276">
    <property type="entry name" value="TPR_24"/>
    <property type="match status" value="1"/>
</dbReference>
<protein>
    <recommendedName>
        <fullName evidence="5">Pentatricopeptide repeat-containing protein-mitochondrial domain-containing protein</fullName>
    </recommendedName>
</protein>
<feature type="repeat" description="PPR" evidence="4">
    <location>
        <begin position="713"/>
        <end position="747"/>
    </location>
</feature>
<feature type="repeat" description="PPR" evidence="4">
    <location>
        <begin position="503"/>
        <end position="537"/>
    </location>
</feature>
<feature type="domain" description="Pentatricopeptide repeat-containing protein-mitochondrial" evidence="5">
    <location>
        <begin position="210"/>
        <end position="334"/>
    </location>
</feature>
<feature type="repeat" description="PPR" evidence="4">
    <location>
        <begin position="573"/>
        <end position="607"/>
    </location>
</feature>
<feature type="repeat" description="PPR" evidence="4">
    <location>
        <begin position="308"/>
        <end position="342"/>
    </location>
</feature>
<gene>
    <name evidence="6" type="ORF">PVAP13_3NG160600</name>
</gene>
<keyword evidence="7" id="KW-1185">Reference proteome</keyword>
<feature type="repeat" description="PPR" evidence="4">
    <location>
        <begin position="204"/>
        <end position="238"/>
    </location>
</feature>
<dbReference type="PANTHER" id="PTHR47447">
    <property type="entry name" value="OS03G0856100 PROTEIN"/>
    <property type="match status" value="1"/>
</dbReference>
<accession>A0A8T0U7W5</accession>
<feature type="repeat" description="PPR" evidence="4">
    <location>
        <begin position="167"/>
        <end position="197"/>
    </location>
</feature>
<dbReference type="Pfam" id="PF13041">
    <property type="entry name" value="PPR_2"/>
    <property type="match status" value="4"/>
</dbReference>
<feature type="repeat" description="PPR" evidence="4">
    <location>
        <begin position="538"/>
        <end position="572"/>
    </location>
</feature>
<dbReference type="Proteomes" id="UP000823388">
    <property type="component" value="Chromosome 3N"/>
</dbReference>
<comment type="caution">
    <text evidence="6">The sequence shown here is derived from an EMBL/GenBank/DDBJ whole genome shotgun (WGS) entry which is preliminary data.</text>
</comment>
<dbReference type="Gene3D" id="1.25.40.10">
    <property type="entry name" value="Tetratricopeptide repeat domain"/>
    <property type="match status" value="8"/>
</dbReference>
<dbReference type="OrthoDB" id="185373at2759"/>
<feature type="repeat" description="PPR" evidence="4">
    <location>
        <begin position="273"/>
        <end position="307"/>
    </location>
</feature>
<dbReference type="AlphaFoldDB" id="A0A8T0U7W5"/>
<dbReference type="InterPro" id="IPR011990">
    <property type="entry name" value="TPR-like_helical_dom_sf"/>
</dbReference>
<dbReference type="PANTHER" id="PTHR47447:SF28">
    <property type="entry name" value="PENTACOTRIPEPTIDE-REPEAT REGION OF PRORP DOMAIN-CONTAINING PROTEIN"/>
    <property type="match status" value="1"/>
</dbReference>
<dbReference type="SUPFAM" id="SSF81901">
    <property type="entry name" value="HCP-like"/>
    <property type="match status" value="1"/>
</dbReference>
<feature type="repeat" description="PPR" evidence="4">
    <location>
        <begin position="379"/>
        <end position="413"/>
    </location>
</feature>
<proteinExistence type="inferred from homology"/>
<feature type="repeat" description="PPR" evidence="4">
    <location>
        <begin position="468"/>
        <end position="502"/>
    </location>
</feature>
<name>A0A8T0U7W5_PANVG</name>
<reference evidence="6" key="1">
    <citation type="submission" date="2020-05" db="EMBL/GenBank/DDBJ databases">
        <title>WGS assembly of Panicum virgatum.</title>
        <authorList>
            <person name="Lovell J.T."/>
            <person name="Jenkins J."/>
            <person name="Shu S."/>
            <person name="Juenger T.E."/>
            <person name="Schmutz J."/>
        </authorList>
    </citation>
    <scope>NUCLEOTIDE SEQUENCE</scope>
    <source>
        <strain evidence="6">AP13</strain>
    </source>
</reference>
<feature type="repeat" description="PPR" evidence="4">
    <location>
        <begin position="643"/>
        <end position="677"/>
    </location>
</feature>
<evidence type="ECO:0000313" key="7">
    <source>
        <dbReference type="Proteomes" id="UP000823388"/>
    </source>
</evidence>
<evidence type="ECO:0000256" key="3">
    <source>
        <dbReference type="ARBA" id="ARBA00022946"/>
    </source>
</evidence>
<evidence type="ECO:0000256" key="2">
    <source>
        <dbReference type="ARBA" id="ARBA00022737"/>
    </source>
</evidence>
<dbReference type="EMBL" id="CM029042">
    <property type="protein sequence ID" value="KAG2620201.1"/>
    <property type="molecule type" value="Genomic_DNA"/>
</dbReference>